<keyword evidence="4" id="KW-0812">Transmembrane</keyword>
<reference evidence="6 7" key="1">
    <citation type="submission" date="2015-04" db="EMBL/GenBank/DDBJ databases">
        <authorList>
            <person name="Syromyatnikov M.Y."/>
            <person name="Popov V.N."/>
        </authorList>
    </citation>
    <scope>NUCLEOTIDE SEQUENCE [LARGE SCALE GENOMIC DNA]</scope>
</reference>
<evidence type="ECO:0000256" key="5">
    <source>
        <dbReference type="SAM" id="SignalP"/>
    </source>
</evidence>
<feature type="chain" id="PRO_5013198743" evidence="5">
    <location>
        <begin position="18"/>
        <end position="496"/>
    </location>
</feature>
<accession>A0A1J1IM66</accession>
<evidence type="ECO:0000256" key="1">
    <source>
        <dbReference type="ARBA" id="ARBA00022723"/>
    </source>
</evidence>
<dbReference type="SUPFAM" id="SSF53649">
    <property type="entry name" value="Alkaline phosphatase-like"/>
    <property type="match status" value="1"/>
</dbReference>
<evidence type="ECO:0000256" key="2">
    <source>
        <dbReference type="ARBA" id="ARBA00022837"/>
    </source>
</evidence>
<evidence type="ECO:0000256" key="3">
    <source>
        <dbReference type="ARBA" id="ARBA00023180"/>
    </source>
</evidence>
<keyword evidence="4" id="KW-0472">Membrane</keyword>
<dbReference type="GO" id="GO:0008484">
    <property type="term" value="F:sulfuric ester hydrolase activity"/>
    <property type="evidence" value="ECO:0007669"/>
    <property type="project" value="InterPro"/>
</dbReference>
<dbReference type="OrthoDB" id="7789821at2759"/>
<dbReference type="PANTHER" id="PTHR10342:SF273">
    <property type="entry name" value="RE14504P"/>
    <property type="match status" value="1"/>
</dbReference>
<keyword evidence="4" id="KW-1133">Transmembrane helix</keyword>
<dbReference type="AlphaFoldDB" id="A0A1J1IM66"/>
<dbReference type="InterPro" id="IPR017850">
    <property type="entry name" value="Alkaline_phosphatase_core_sf"/>
</dbReference>
<feature type="transmembrane region" description="Helical" evidence="4">
    <location>
        <begin position="412"/>
        <end position="435"/>
    </location>
</feature>
<keyword evidence="2" id="KW-0106">Calcium</keyword>
<gene>
    <name evidence="6" type="primary">similar to GJ19826</name>
    <name evidence="6" type="ORF">CLUMA_CG014368</name>
</gene>
<dbReference type="STRING" id="568069.A0A1J1IM66"/>
<proteinExistence type="predicted"/>
<organism evidence="6 7">
    <name type="scientific">Clunio marinus</name>
    <dbReference type="NCBI Taxonomy" id="568069"/>
    <lineage>
        <taxon>Eukaryota</taxon>
        <taxon>Metazoa</taxon>
        <taxon>Ecdysozoa</taxon>
        <taxon>Arthropoda</taxon>
        <taxon>Hexapoda</taxon>
        <taxon>Insecta</taxon>
        <taxon>Pterygota</taxon>
        <taxon>Neoptera</taxon>
        <taxon>Endopterygota</taxon>
        <taxon>Diptera</taxon>
        <taxon>Nematocera</taxon>
        <taxon>Chironomoidea</taxon>
        <taxon>Chironomidae</taxon>
        <taxon>Clunio</taxon>
    </lineage>
</organism>
<keyword evidence="7" id="KW-1185">Reference proteome</keyword>
<dbReference type="Gene3D" id="3.40.720.10">
    <property type="entry name" value="Alkaline Phosphatase, subunit A"/>
    <property type="match status" value="2"/>
</dbReference>
<dbReference type="Gene3D" id="3.30.1120.10">
    <property type="match status" value="1"/>
</dbReference>
<dbReference type="PANTHER" id="PTHR10342">
    <property type="entry name" value="ARYLSULFATASE"/>
    <property type="match status" value="1"/>
</dbReference>
<dbReference type="Proteomes" id="UP000183832">
    <property type="component" value="Unassembled WGS sequence"/>
</dbReference>
<evidence type="ECO:0000313" key="7">
    <source>
        <dbReference type="Proteomes" id="UP000183832"/>
    </source>
</evidence>
<name>A0A1J1IM66_9DIPT</name>
<sequence length="496" mass="56478">MMSILFALLAFTQFANGNIGTDHHHPNVIIMHINNLYWNDLGIHVNRKDHENATPNIDYLAYSGIILNRFYANGGIESLLSGCYKTSEYGNTNLLANYFQRNGYQVNFVSRQNFDKIDAFEAEVLNAISNDQTPFLLVTDFGHVGVDINIPFVDEIVASIMTKAHDIDAMNNTIFLFLSLPDNNESPLEINIRRTAFIYSPLLSLQQRVSNQIIHVIDLLPTLVNASSLKWKTKDVIYVDGINQWSALNTNDEERLDVFGTNFYISSLWKLTYDGNDDDGFYGSIRNENMESDMDLTDFDFLSYVQTIFSSEIQRIFDKLSSEKIMYTRMRAKVHCNLKDIDSSAVENIRCSHASPCLFNLMEDPCEYDNKFEKEFDHRREQMKNIHERFLNGEDIESPSIKDVEGFLEDGAMVGIILGGTVVGCICIFIVVVCVKEQCNKKRSVYHSRSGTTITQQPSNESRVENGYLKEMSNGDPFPISTVSRNVKFDERVSSA</sequence>
<dbReference type="GO" id="GO:0046872">
    <property type="term" value="F:metal ion binding"/>
    <property type="evidence" value="ECO:0007669"/>
    <property type="project" value="UniProtKB-KW"/>
</dbReference>
<keyword evidence="3" id="KW-0325">Glycoprotein</keyword>
<evidence type="ECO:0000313" key="6">
    <source>
        <dbReference type="EMBL" id="CRL01333.1"/>
    </source>
</evidence>
<evidence type="ECO:0000256" key="4">
    <source>
        <dbReference type="SAM" id="Phobius"/>
    </source>
</evidence>
<protein>
    <submittedName>
        <fullName evidence="6">CLUMA_CG014368, isoform A</fullName>
    </submittedName>
</protein>
<dbReference type="EMBL" id="CVRI01000055">
    <property type="protein sequence ID" value="CRL01333.1"/>
    <property type="molecule type" value="Genomic_DNA"/>
</dbReference>
<keyword evidence="1" id="KW-0479">Metal-binding</keyword>
<feature type="signal peptide" evidence="5">
    <location>
        <begin position="1"/>
        <end position="17"/>
    </location>
</feature>
<dbReference type="InterPro" id="IPR047115">
    <property type="entry name" value="ARSB"/>
</dbReference>
<keyword evidence="5" id="KW-0732">Signal</keyword>